<dbReference type="KEGG" id="aplc:110982693"/>
<gene>
    <name evidence="13" type="primary">LOC110982693</name>
</gene>
<comment type="subcellular location">
    <subcellularLocation>
        <location evidence="1">Endoplasmic reticulum membrane</location>
        <topology evidence="1">Multi-pass membrane protein</topology>
    </subcellularLocation>
</comment>
<evidence type="ECO:0000256" key="11">
    <source>
        <dbReference type="SAM" id="Phobius"/>
    </source>
</evidence>
<dbReference type="OMA" id="IHLTLWT"/>
<dbReference type="OrthoDB" id="263893at2759"/>
<feature type="compositionally biased region" description="Basic residues" evidence="10">
    <location>
        <begin position="97"/>
        <end position="106"/>
    </location>
</feature>
<dbReference type="Pfam" id="PF06645">
    <property type="entry name" value="SPC12"/>
    <property type="match status" value="1"/>
</dbReference>
<keyword evidence="5" id="KW-0256">Endoplasmic reticulum</keyword>
<organism evidence="12 13">
    <name type="scientific">Acanthaster planci</name>
    <name type="common">Crown-of-thorns starfish</name>
    <dbReference type="NCBI Taxonomy" id="133434"/>
    <lineage>
        <taxon>Eukaryota</taxon>
        <taxon>Metazoa</taxon>
        <taxon>Echinodermata</taxon>
        <taxon>Eleutherozoa</taxon>
        <taxon>Asterozoa</taxon>
        <taxon>Asteroidea</taxon>
        <taxon>Valvatacea</taxon>
        <taxon>Valvatida</taxon>
        <taxon>Acanthasteridae</taxon>
        <taxon>Acanthaster</taxon>
    </lineage>
</organism>
<feature type="region of interest" description="Disordered" evidence="10">
    <location>
        <begin position="77"/>
        <end position="106"/>
    </location>
</feature>
<dbReference type="GO" id="GO:0006465">
    <property type="term" value="P:signal peptide processing"/>
    <property type="evidence" value="ECO:0007669"/>
    <property type="project" value="InterPro"/>
</dbReference>
<evidence type="ECO:0000256" key="4">
    <source>
        <dbReference type="ARBA" id="ARBA00022692"/>
    </source>
</evidence>
<evidence type="ECO:0000256" key="3">
    <source>
        <dbReference type="ARBA" id="ARBA00017059"/>
    </source>
</evidence>
<evidence type="ECO:0000256" key="1">
    <source>
        <dbReference type="ARBA" id="ARBA00004477"/>
    </source>
</evidence>
<dbReference type="Proteomes" id="UP000694845">
    <property type="component" value="Unplaced"/>
</dbReference>
<comment type="function">
    <text evidence="9">Component of the signal peptidase complex (SPC) which catalyzes the cleavage of N-terminal signal sequences from nascent proteins as they are translocated into the lumen of the endoplasmic reticulum. Dispensable for SPC enzymatic activity.</text>
</comment>
<evidence type="ECO:0000256" key="2">
    <source>
        <dbReference type="ARBA" id="ARBA00005245"/>
    </source>
</evidence>
<protein>
    <recommendedName>
        <fullName evidence="3">Signal peptidase complex subunit 1</fullName>
    </recommendedName>
    <alternativeName>
        <fullName evidence="8">Microsomal signal peptidase 12 kDa subunit</fullName>
    </alternativeName>
</protein>
<evidence type="ECO:0000256" key="10">
    <source>
        <dbReference type="SAM" id="MobiDB-lite"/>
    </source>
</evidence>
<evidence type="ECO:0000256" key="8">
    <source>
        <dbReference type="ARBA" id="ARBA00032913"/>
    </source>
</evidence>
<keyword evidence="6 11" id="KW-1133">Transmembrane helix</keyword>
<feature type="transmembrane region" description="Helical" evidence="11">
    <location>
        <begin position="46"/>
        <end position="69"/>
    </location>
</feature>
<evidence type="ECO:0000256" key="5">
    <source>
        <dbReference type="ARBA" id="ARBA00022824"/>
    </source>
</evidence>
<dbReference type="AlphaFoldDB" id="A0A8B7YWD4"/>
<accession>A0A8B7YWD4</accession>
<name>A0A8B7YWD4_ACAPL</name>
<evidence type="ECO:0000313" key="12">
    <source>
        <dbReference type="Proteomes" id="UP000694845"/>
    </source>
</evidence>
<feature type="compositionally biased region" description="Basic and acidic residues" evidence="10">
    <location>
        <begin position="77"/>
        <end position="96"/>
    </location>
</feature>
<dbReference type="GO" id="GO:0005787">
    <property type="term" value="C:signal peptidase complex"/>
    <property type="evidence" value="ECO:0007669"/>
    <property type="project" value="InterPro"/>
</dbReference>
<dbReference type="GO" id="GO:0045047">
    <property type="term" value="P:protein targeting to ER"/>
    <property type="evidence" value="ECO:0007669"/>
    <property type="project" value="TreeGrafter"/>
</dbReference>
<sequence>MDYIKSIPTHMDYKGQKLAEQLFQGIIILFAVVGFIWGYVCEQFVQTIYILGAGFVLSCILTLPPWPIYRRSPIEWRKPHEDTETETKEAAPAKEKKSSRRKEKAK</sequence>
<evidence type="ECO:0000313" key="13">
    <source>
        <dbReference type="RefSeq" id="XP_022096997.1"/>
    </source>
</evidence>
<reference evidence="13" key="1">
    <citation type="submission" date="2025-08" db="UniProtKB">
        <authorList>
            <consortium name="RefSeq"/>
        </authorList>
    </citation>
    <scope>IDENTIFICATION</scope>
</reference>
<keyword evidence="4 11" id="KW-0812">Transmembrane</keyword>
<feature type="transmembrane region" description="Helical" evidence="11">
    <location>
        <begin position="21"/>
        <end position="40"/>
    </location>
</feature>
<evidence type="ECO:0000256" key="9">
    <source>
        <dbReference type="ARBA" id="ARBA00045204"/>
    </source>
</evidence>
<proteinExistence type="inferred from homology"/>
<evidence type="ECO:0000256" key="7">
    <source>
        <dbReference type="ARBA" id="ARBA00023136"/>
    </source>
</evidence>
<dbReference type="RefSeq" id="XP_022096997.1">
    <property type="nucleotide sequence ID" value="XM_022241305.1"/>
</dbReference>
<comment type="similarity">
    <text evidence="2">Belongs to the SPCS1 family.</text>
</comment>
<dbReference type="InterPro" id="IPR009542">
    <property type="entry name" value="Spc1/SPCS1"/>
</dbReference>
<dbReference type="PANTHER" id="PTHR13202:SF0">
    <property type="entry name" value="SIGNAL PEPTIDASE COMPLEX SUBUNIT 1"/>
    <property type="match status" value="1"/>
</dbReference>
<evidence type="ECO:0000256" key="6">
    <source>
        <dbReference type="ARBA" id="ARBA00022989"/>
    </source>
</evidence>
<keyword evidence="12" id="KW-1185">Reference proteome</keyword>
<dbReference type="GeneID" id="110982693"/>
<keyword evidence="7 11" id="KW-0472">Membrane</keyword>
<dbReference type="PANTHER" id="PTHR13202">
    <property type="entry name" value="MICROSOMAL SIGNAL PEPTIDASE 12 KDA SUBUNIT"/>
    <property type="match status" value="1"/>
</dbReference>